<dbReference type="Gene3D" id="3.90.550.10">
    <property type="entry name" value="Spore Coat Polysaccharide Biosynthesis Protein SpsA, Chain A"/>
    <property type="match status" value="1"/>
</dbReference>
<evidence type="ECO:0000259" key="1">
    <source>
        <dbReference type="Pfam" id="PF00535"/>
    </source>
</evidence>
<dbReference type="CDD" id="cd04186">
    <property type="entry name" value="GT_2_like_c"/>
    <property type="match status" value="1"/>
</dbReference>
<feature type="domain" description="Glycosyltransferase 2-like" evidence="1">
    <location>
        <begin position="7"/>
        <end position="192"/>
    </location>
</feature>
<accession>A0ABM6F1T6</accession>
<dbReference type="PANTHER" id="PTHR43179">
    <property type="entry name" value="RHAMNOSYLTRANSFERASE WBBL"/>
    <property type="match status" value="1"/>
</dbReference>
<evidence type="ECO:0000313" key="3">
    <source>
        <dbReference type="Proteomes" id="UP000177515"/>
    </source>
</evidence>
<proteinExistence type="predicted"/>
<dbReference type="Pfam" id="PF00535">
    <property type="entry name" value="Glycos_transf_2"/>
    <property type="match status" value="1"/>
</dbReference>
<name>A0ABM6F1T6_9BURK</name>
<dbReference type="GO" id="GO:0016740">
    <property type="term" value="F:transferase activity"/>
    <property type="evidence" value="ECO:0007669"/>
    <property type="project" value="UniProtKB-KW"/>
</dbReference>
<gene>
    <name evidence="2" type="ORF">BKK80_05635</name>
</gene>
<protein>
    <submittedName>
        <fullName evidence="2">Glycosyl transferase</fullName>
    </submittedName>
</protein>
<dbReference type="SUPFAM" id="SSF53448">
    <property type="entry name" value="Nucleotide-diphospho-sugar transferases"/>
    <property type="match status" value="1"/>
</dbReference>
<dbReference type="InterPro" id="IPR029044">
    <property type="entry name" value="Nucleotide-diphossugar_trans"/>
</dbReference>
<evidence type="ECO:0000313" key="2">
    <source>
        <dbReference type="EMBL" id="AOZ05346.1"/>
    </source>
</evidence>
<dbReference type="InterPro" id="IPR001173">
    <property type="entry name" value="Glyco_trans_2-like"/>
</dbReference>
<dbReference type="EMBL" id="CP017754">
    <property type="protein sequence ID" value="AOZ05346.1"/>
    <property type="molecule type" value="Genomic_DNA"/>
</dbReference>
<sequence>MKRSIDVVIVNWNSDQQLEKALLSIAENNSGLVDSVIVVDNGSTDDSIARIEGGREFPFRLVIERNAENRGFGAACNQGARKGVGEFILFLNPDAHLYADSLSVSLSHMVDPANREVGIVGIQLLDENGRVSRSCARFPSLWSFFIQALGLNHFPVLRSSSMHMADWDHSETKKVDHVIGAFYLMRRSLFENLAGFDERFFVYLEDLDLSLRAKQAGYDSLYLADAKAFHAGGGTSRKVKAHRTFYSLRSRLFYGFKHFGCKRGWILAAITLLLEPCTRTLSALCRGRFDDAKNTWAAYSMLFGDLKIILKEARVS</sequence>
<dbReference type="RefSeq" id="WP_071068706.1">
    <property type="nucleotide sequence ID" value="NZ_CP017754.1"/>
</dbReference>
<organism evidence="2 3">
    <name type="scientific">Cupriavidus malaysiensis</name>
    <dbReference type="NCBI Taxonomy" id="367825"/>
    <lineage>
        <taxon>Bacteria</taxon>
        <taxon>Pseudomonadati</taxon>
        <taxon>Pseudomonadota</taxon>
        <taxon>Betaproteobacteria</taxon>
        <taxon>Burkholderiales</taxon>
        <taxon>Burkholderiaceae</taxon>
        <taxon>Cupriavidus</taxon>
    </lineage>
</organism>
<dbReference type="PANTHER" id="PTHR43179:SF7">
    <property type="entry name" value="RHAMNOSYLTRANSFERASE WBBL"/>
    <property type="match status" value="1"/>
</dbReference>
<keyword evidence="2" id="KW-0808">Transferase</keyword>
<dbReference type="Proteomes" id="UP000177515">
    <property type="component" value="Chromosome 1"/>
</dbReference>
<reference evidence="2 3" key="1">
    <citation type="submission" date="2016-10" db="EMBL/GenBank/DDBJ databases">
        <title>Complete genome sequences of three Cupriavidus strains isolated from various Malaysian environments.</title>
        <authorList>
            <person name="Abdullah A.A.-A."/>
            <person name="Shafie N.A.H."/>
            <person name="Lau N.S."/>
        </authorList>
    </citation>
    <scope>NUCLEOTIDE SEQUENCE [LARGE SCALE GENOMIC DNA]</scope>
    <source>
        <strain evidence="2 3">USMAA1020</strain>
    </source>
</reference>
<keyword evidence="3" id="KW-1185">Reference proteome</keyword>